<dbReference type="OrthoDB" id="3259156at2759"/>
<accession>J4GMT2</accession>
<sequence>MSFFRIRRRGQRELAVTDLQNISPSSSNVNSAHASTISLEFPLTRRLSALSFISSKLTPKKRNLSRLGTPQAGPVGHTVDFPRSYTRESTPSPTPSLDDIRMPVGLGRRASETSKMGEDEEHEGVDSIFTVHDHRSRCVSSPNPTVNESGRGVRAVLTALNESHPPSEHPAIHRVPPELWRIVLASSSRSDLLVLGLASNALLFPTLSAIYHTLDLRDLDHGRVEQCMALLASKRSTAELVRKFTCSFLPSSATGPASMNMVTFAVAFTNMTQLRSLTLPRFDAHLLLHSAFSLDNLEISSQAMSVDDIHGLSIWLTKQPDIKSFSLPDLVMDQLIEETTPTSDSPALIDTTTRHQSLIPDDILPHLTCFDGPASLASLIVPRRPVESVVLHIHTTLYDGLKPSGIMQPLTRSTAGLKSLTIVPASTQVDARTLERVLMSAGAVLGNQLESLEVHWLLEDEVLYKHMLGVIARFQMLLTLRMRCDARSPTSSPRTSSLLGSQERSQQERLSTPPLLTPPASPLRGSRPGSASSALDPPRAQERAHLNSWSKHCPSLRRVVFLSGAVWHCEPVCSLMAASGLSLFAPTFHIIGFVGQ</sequence>
<keyword evidence="3" id="KW-1185">Reference proteome</keyword>
<protein>
    <submittedName>
        <fullName evidence="2">Uncharacterized protein</fullName>
    </submittedName>
</protein>
<dbReference type="STRING" id="599839.J4GMT2"/>
<organism evidence="2 3">
    <name type="scientific">Fibroporia radiculosa</name>
    <dbReference type="NCBI Taxonomy" id="599839"/>
    <lineage>
        <taxon>Eukaryota</taxon>
        <taxon>Fungi</taxon>
        <taxon>Dikarya</taxon>
        <taxon>Basidiomycota</taxon>
        <taxon>Agaricomycotina</taxon>
        <taxon>Agaricomycetes</taxon>
        <taxon>Polyporales</taxon>
        <taxon>Fibroporiaceae</taxon>
        <taxon>Fibroporia</taxon>
    </lineage>
</organism>
<dbReference type="GeneID" id="24095216"/>
<dbReference type="Proteomes" id="UP000006352">
    <property type="component" value="Unassembled WGS sequence"/>
</dbReference>
<evidence type="ECO:0000313" key="2">
    <source>
        <dbReference type="EMBL" id="CCM00305.1"/>
    </source>
</evidence>
<dbReference type="AlphaFoldDB" id="J4GMT2"/>
<feature type="region of interest" description="Disordered" evidence="1">
    <location>
        <begin position="488"/>
        <end position="541"/>
    </location>
</feature>
<reference evidence="2 3" key="1">
    <citation type="journal article" date="2012" name="Appl. Environ. Microbiol.">
        <title>Short-read sequencing for genomic analysis of the brown rot fungus Fibroporia radiculosa.</title>
        <authorList>
            <person name="Tang J.D."/>
            <person name="Perkins A.D."/>
            <person name="Sonstegard T.S."/>
            <person name="Schroeder S.G."/>
            <person name="Burgess S.C."/>
            <person name="Diehl S.V."/>
        </authorList>
    </citation>
    <scope>NUCLEOTIDE SEQUENCE [LARGE SCALE GENOMIC DNA]</scope>
    <source>
        <strain evidence="2 3">TFFH 294</strain>
    </source>
</reference>
<name>J4GMT2_9APHY</name>
<evidence type="ECO:0000313" key="3">
    <source>
        <dbReference type="Proteomes" id="UP000006352"/>
    </source>
</evidence>
<dbReference type="InParanoid" id="J4GMT2"/>
<dbReference type="EMBL" id="HE796978">
    <property type="protein sequence ID" value="CCM00305.1"/>
    <property type="molecule type" value="Genomic_DNA"/>
</dbReference>
<proteinExistence type="predicted"/>
<dbReference type="HOGENOM" id="CLU_029044_0_0_1"/>
<evidence type="ECO:0000256" key="1">
    <source>
        <dbReference type="SAM" id="MobiDB-lite"/>
    </source>
</evidence>
<feature type="region of interest" description="Disordered" evidence="1">
    <location>
        <begin position="63"/>
        <end position="102"/>
    </location>
</feature>
<feature type="compositionally biased region" description="Low complexity" evidence="1">
    <location>
        <begin position="488"/>
        <end position="499"/>
    </location>
</feature>
<gene>
    <name evidence="2" type="ORF">FIBRA_02335</name>
</gene>
<dbReference type="RefSeq" id="XP_012179588.1">
    <property type="nucleotide sequence ID" value="XM_012324198.1"/>
</dbReference>